<evidence type="ECO:0000313" key="2">
    <source>
        <dbReference type="EMBL" id="KRY30630.1"/>
    </source>
</evidence>
<dbReference type="OrthoDB" id="10029846at2759"/>
<evidence type="ECO:0000313" key="3">
    <source>
        <dbReference type="Proteomes" id="UP000054776"/>
    </source>
</evidence>
<feature type="region of interest" description="Disordered" evidence="1">
    <location>
        <begin position="1"/>
        <end position="22"/>
    </location>
</feature>
<comment type="caution">
    <text evidence="2">The sequence shown here is derived from an EMBL/GenBank/DDBJ whole genome shotgun (WGS) entry which is preliminary data.</text>
</comment>
<dbReference type="AlphaFoldDB" id="A0A0V1B0S2"/>
<accession>A0A0V1B0S2</accession>
<protein>
    <submittedName>
        <fullName evidence="2">Uncharacterized protein</fullName>
    </submittedName>
</protein>
<proteinExistence type="predicted"/>
<evidence type="ECO:0000256" key="1">
    <source>
        <dbReference type="SAM" id="MobiDB-lite"/>
    </source>
</evidence>
<name>A0A0V1B0S2_TRISP</name>
<feature type="compositionally biased region" description="Basic and acidic residues" evidence="1">
    <location>
        <begin position="1"/>
        <end position="18"/>
    </location>
</feature>
<dbReference type="InParanoid" id="A0A0V1B0S2"/>
<organism evidence="2 3">
    <name type="scientific">Trichinella spiralis</name>
    <name type="common">Trichina worm</name>
    <dbReference type="NCBI Taxonomy" id="6334"/>
    <lineage>
        <taxon>Eukaryota</taxon>
        <taxon>Metazoa</taxon>
        <taxon>Ecdysozoa</taxon>
        <taxon>Nematoda</taxon>
        <taxon>Enoplea</taxon>
        <taxon>Dorylaimia</taxon>
        <taxon>Trichinellida</taxon>
        <taxon>Trichinellidae</taxon>
        <taxon>Trichinella</taxon>
    </lineage>
</organism>
<gene>
    <name evidence="2" type="ORF">T01_10065</name>
</gene>
<sequence length="155" mass="18049">MSEVHDAERFPRLPEHRQGPTNSRYIQRKLGRVLWCGRLNRRTNWYSRRLKTSDYWGKSKLGAWMYPCPCSNKPVPAVYCLCSGKDITTYGTTSRILKHRTVIFTSAKRYIGKVHSKPGLKCGYISENETKKIKRSWPPLSSLYRKLIKMPVGLK</sequence>
<dbReference type="EMBL" id="JYDH01000136">
    <property type="protein sequence ID" value="KRY30630.1"/>
    <property type="molecule type" value="Genomic_DNA"/>
</dbReference>
<keyword evidence="3" id="KW-1185">Reference proteome</keyword>
<dbReference type="Proteomes" id="UP000054776">
    <property type="component" value="Unassembled WGS sequence"/>
</dbReference>
<reference evidence="2 3" key="1">
    <citation type="submission" date="2015-01" db="EMBL/GenBank/DDBJ databases">
        <title>Evolution of Trichinella species and genotypes.</title>
        <authorList>
            <person name="Korhonen P.K."/>
            <person name="Edoardo P."/>
            <person name="Giuseppe L.R."/>
            <person name="Gasser R.B."/>
        </authorList>
    </citation>
    <scope>NUCLEOTIDE SEQUENCE [LARGE SCALE GENOMIC DNA]</scope>
    <source>
        <strain evidence="2">ISS3</strain>
    </source>
</reference>